<sequence>MTSSWTKAVAYVNIGLTMLFIQHPAFAATDPFAKASSTAENVKSSIQGITVIVAAAMLAICGLLYMLPIKSLKEAIKKHIGGIIIGIGIVFGAGMIASYVVTWVQ</sequence>
<feature type="chain" id="PRO_5044783327" evidence="2">
    <location>
        <begin position="28"/>
        <end position="105"/>
    </location>
</feature>
<keyword evidence="1" id="KW-1133">Transmembrane helix</keyword>
<evidence type="ECO:0000256" key="2">
    <source>
        <dbReference type="SAM" id="SignalP"/>
    </source>
</evidence>
<gene>
    <name evidence="3" type="ORF">RZO27_03845</name>
</gene>
<dbReference type="Pfam" id="PF04956">
    <property type="entry name" value="TrbC"/>
    <property type="match status" value="1"/>
</dbReference>
<dbReference type="Proteomes" id="UP001186159">
    <property type="component" value="Unassembled WGS sequence"/>
</dbReference>
<keyword evidence="2" id="KW-0732">Signal</keyword>
<dbReference type="AlphaFoldDB" id="A0ABD5GQF5"/>
<keyword evidence="1" id="KW-0812">Transmembrane</keyword>
<dbReference type="RefSeq" id="WP_317070667.1">
    <property type="nucleotide sequence ID" value="NZ_JAWHVN010000024.1"/>
</dbReference>
<reference evidence="3 4" key="1">
    <citation type="submission" date="2023-10" db="EMBL/GenBank/DDBJ databases">
        <title>Production of high quality cheese from raw caw milk (raw cheese).</title>
        <authorList>
            <person name="Samouris G."/>
        </authorList>
    </citation>
    <scope>NUCLEOTIDE SEQUENCE [LARGE SCALE GENOMIC DNA]</scope>
    <source>
        <strain evidence="3 4">MRS-5</strain>
    </source>
</reference>
<evidence type="ECO:0000313" key="3">
    <source>
        <dbReference type="EMBL" id="MDV2618264.1"/>
    </source>
</evidence>
<keyword evidence="1" id="KW-0472">Membrane</keyword>
<name>A0ABD5GQF5_9LACT</name>
<organism evidence="3 4">
    <name type="scientific">Lactococcus lactis</name>
    <dbReference type="NCBI Taxonomy" id="1358"/>
    <lineage>
        <taxon>Bacteria</taxon>
        <taxon>Bacillati</taxon>
        <taxon>Bacillota</taxon>
        <taxon>Bacilli</taxon>
        <taxon>Lactobacillales</taxon>
        <taxon>Streptococcaceae</taxon>
        <taxon>Lactococcus</taxon>
    </lineage>
</organism>
<evidence type="ECO:0000256" key="1">
    <source>
        <dbReference type="SAM" id="Phobius"/>
    </source>
</evidence>
<feature type="transmembrane region" description="Helical" evidence="1">
    <location>
        <begin position="79"/>
        <end position="101"/>
    </location>
</feature>
<accession>A0ABD5GQF5</accession>
<dbReference type="EMBL" id="JAWHVN010000024">
    <property type="protein sequence ID" value="MDV2618264.1"/>
    <property type="molecule type" value="Genomic_DNA"/>
</dbReference>
<feature type="signal peptide" evidence="2">
    <location>
        <begin position="1"/>
        <end position="27"/>
    </location>
</feature>
<evidence type="ECO:0000313" key="4">
    <source>
        <dbReference type="Proteomes" id="UP001186159"/>
    </source>
</evidence>
<protein>
    <submittedName>
        <fullName evidence="3">TrbC/VirB2 family protein</fullName>
    </submittedName>
</protein>
<dbReference type="InterPro" id="IPR007039">
    <property type="entry name" value="TrbC/VirB2"/>
</dbReference>
<comment type="caution">
    <text evidence="3">The sequence shown here is derived from an EMBL/GenBank/DDBJ whole genome shotgun (WGS) entry which is preliminary data.</text>
</comment>
<feature type="transmembrane region" description="Helical" evidence="1">
    <location>
        <begin position="46"/>
        <end position="67"/>
    </location>
</feature>
<proteinExistence type="predicted"/>